<dbReference type="Proteomes" id="UP000266506">
    <property type="component" value="Unassembled WGS sequence"/>
</dbReference>
<evidence type="ECO:0000313" key="2">
    <source>
        <dbReference type="EMBL" id="RIA78148.1"/>
    </source>
</evidence>
<proteinExistence type="predicted"/>
<dbReference type="InParanoid" id="A0A397RWM3"/>
<keyword evidence="1" id="KW-0472">Membrane</keyword>
<organism evidence="2 3">
    <name type="scientific">Anaeroplasma bactoclasticum</name>
    <dbReference type="NCBI Taxonomy" id="2088"/>
    <lineage>
        <taxon>Bacteria</taxon>
        <taxon>Bacillati</taxon>
        <taxon>Mycoplasmatota</taxon>
        <taxon>Mollicutes</taxon>
        <taxon>Anaeroplasmatales</taxon>
        <taxon>Anaeroplasmataceae</taxon>
        <taxon>Anaeroplasma</taxon>
    </lineage>
</organism>
<keyword evidence="1" id="KW-1133">Transmembrane helix</keyword>
<protein>
    <recommendedName>
        <fullName evidence="4">Light-harvesting complex 1 alpha chain</fullName>
    </recommendedName>
</protein>
<keyword evidence="1" id="KW-0812">Transmembrane</keyword>
<reference evidence="2 3" key="1">
    <citation type="submission" date="2018-08" db="EMBL/GenBank/DDBJ databases">
        <title>Genomic Encyclopedia of Archaeal and Bacterial Type Strains, Phase II (KMG-II): from individual species to whole genera.</title>
        <authorList>
            <person name="Goeker M."/>
        </authorList>
    </citation>
    <scope>NUCLEOTIDE SEQUENCE [LARGE SCALE GENOMIC DNA]</scope>
    <source>
        <strain evidence="2 3">ATCC 27112</strain>
    </source>
</reference>
<accession>A0A397RWM3</accession>
<dbReference type="EMBL" id="QXEV01000003">
    <property type="protein sequence ID" value="RIA78148.1"/>
    <property type="molecule type" value="Genomic_DNA"/>
</dbReference>
<evidence type="ECO:0000256" key="1">
    <source>
        <dbReference type="SAM" id="Phobius"/>
    </source>
</evidence>
<gene>
    <name evidence="2" type="ORF">EI71_00460</name>
</gene>
<evidence type="ECO:0000313" key="3">
    <source>
        <dbReference type="Proteomes" id="UP000266506"/>
    </source>
</evidence>
<keyword evidence="3" id="KW-1185">Reference proteome</keyword>
<sequence length="51" mass="6009">MSDRKFFILFGIIVGIGLLLSIVHVIYLAQAYPNASIIQFIAREWWIWKEK</sequence>
<comment type="caution">
    <text evidence="2">The sequence shown here is derived from an EMBL/GenBank/DDBJ whole genome shotgun (WGS) entry which is preliminary data.</text>
</comment>
<feature type="transmembrane region" description="Helical" evidence="1">
    <location>
        <begin position="6"/>
        <end position="29"/>
    </location>
</feature>
<name>A0A397RWM3_9MOLU</name>
<evidence type="ECO:0008006" key="4">
    <source>
        <dbReference type="Google" id="ProtNLM"/>
    </source>
</evidence>
<dbReference type="AlphaFoldDB" id="A0A397RWM3"/>